<evidence type="ECO:0000313" key="11">
    <source>
        <dbReference type="Proteomes" id="UP000578697"/>
    </source>
</evidence>
<proteinExistence type="inferred from homology"/>
<dbReference type="SUPFAM" id="SSF55811">
    <property type="entry name" value="Nudix"/>
    <property type="match status" value="1"/>
</dbReference>
<evidence type="ECO:0000313" key="10">
    <source>
        <dbReference type="EMBL" id="QOS40482.1"/>
    </source>
</evidence>
<comment type="catalytic activity">
    <reaction evidence="1">
        <text>GDP-alpha-D-mannose + H2O = alpha-D-mannose 1-phosphate + GMP + 2 H(+)</text>
        <dbReference type="Rhea" id="RHEA:27978"/>
        <dbReference type="ChEBI" id="CHEBI:15377"/>
        <dbReference type="ChEBI" id="CHEBI:15378"/>
        <dbReference type="ChEBI" id="CHEBI:57527"/>
        <dbReference type="ChEBI" id="CHEBI:58115"/>
        <dbReference type="ChEBI" id="CHEBI:58409"/>
    </reaction>
</comment>
<dbReference type="CDD" id="cd24161">
    <property type="entry name" value="NUDIX_ADPRase_Ndx2"/>
    <property type="match status" value="1"/>
</dbReference>
<evidence type="ECO:0000259" key="8">
    <source>
        <dbReference type="PROSITE" id="PS51462"/>
    </source>
</evidence>
<comment type="similarity">
    <text evidence="3">Belongs to the Nudix hydrolase family. NudK subfamily.</text>
</comment>
<dbReference type="InterPro" id="IPR000086">
    <property type="entry name" value="NUDIX_hydrolase_dom"/>
</dbReference>
<dbReference type="Proteomes" id="UP000593591">
    <property type="component" value="Chromosome"/>
</dbReference>
<evidence type="ECO:0000256" key="5">
    <source>
        <dbReference type="ARBA" id="ARBA00022801"/>
    </source>
</evidence>
<keyword evidence="5 10" id="KW-0378">Hydrolase</keyword>
<dbReference type="RefSeq" id="WP_184651238.1">
    <property type="nucleotide sequence ID" value="NZ_JACHFR010000001.1"/>
</dbReference>
<dbReference type="GO" id="GO:0019693">
    <property type="term" value="P:ribose phosphate metabolic process"/>
    <property type="evidence" value="ECO:0007669"/>
    <property type="project" value="TreeGrafter"/>
</dbReference>
<sequence>MQNTNEPPIKQLTHELKYENKWMKVYEDKILRSSGKEGLYGVVEKGEFALIVPFDGKYLYLVEQYRYPLKVKTLEFPQGMLEKSDTGLTEGARRELKEETGLSAGFIQEAGTFFTAVGFSDQTGHVFYATELSQGNQHLDEEEEDLKIKTVTPSDFETLIKANMIKDSGTLSAYAMLKSRGIL</sequence>
<protein>
    <recommendedName>
        <fullName evidence="4">GDP-mannose pyrophosphatase</fullName>
    </recommendedName>
    <alternativeName>
        <fullName evidence="6">GDP-mannose hydrolase</fullName>
    </alternativeName>
    <alternativeName>
        <fullName evidence="7">GDPMK</fullName>
    </alternativeName>
</protein>
<feature type="domain" description="Nudix hydrolase" evidence="8">
    <location>
        <begin position="44"/>
        <end position="173"/>
    </location>
</feature>
<reference evidence="9 11" key="2">
    <citation type="submission" date="2020-08" db="EMBL/GenBank/DDBJ databases">
        <title>Genomic Encyclopedia of Type Strains, Phase IV (KMG-IV): sequencing the most valuable type-strain genomes for metagenomic binning, comparative biology and taxonomic classification.</title>
        <authorList>
            <person name="Goeker M."/>
        </authorList>
    </citation>
    <scope>NUCLEOTIDE SEQUENCE [LARGE SCALE GENOMIC DNA]</scope>
    <source>
        <strain evidence="9 11">DSM 103679</strain>
    </source>
</reference>
<dbReference type="EMBL" id="JACHFR010000001">
    <property type="protein sequence ID" value="MBB5217791.1"/>
    <property type="molecule type" value="Genomic_DNA"/>
</dbReference>
<organism evidence="9 11">
    <name type="scientific">Treponema rectale</name>
    <dbReference type="NCBI Taxonomy" id="744512"/>
    <lineage>
        <taxon>Bacteria</taxon>
        <taxon>Pseudomonadati</taxon>
        <taxon>Spirochaetota</taxon>
        <taxon>Spirochaetia</taxon>
        <taxon>Spirochaetales</taxon>
        <taxon>Treponemataceae</taxon>
        <taxon>Treponema</taxon>
    </lineage>
</organism>
<evidence type="ECO:0000256" key="1">
    <source>
        <dbReference type="ARBA" id="ARBA00000847"/>
    </source>
</evidence>
<keyword evidence="11" id="KW-1185">Reference proteome</keyword>
<dbReference type="InterPro" id="IPR015797">
    <property type="entry name" value="NUDIX_hydrolase-like_dom_sf"/>
</dbReference>
<dbReference type="PANTHER" id="PTHR11839:SF18">
    <property type="entry name" value="NUDIX HYDROLASE DOMAIN-CONTAINING PROTEIN"/>
    <property type="match status" value="1"/>
</dbReference>
<dbReference type="AlphaFoldDB" id="A0A840SEC6"/>
<evidence type="ECO:0000256" key="7">
    <source>
        <dbReference type="ARBA" id="ARBA00032272"/>
    </source>
</evidence>
<dbReference type="GO" id="GO:0006753">
    <property type="term" value="P:nucleoside phosphate metabolic process"/>
    <property type="evidence" value="ECO:0007669"/>
    <property type="project" value="TreeGrafter"/>
</dbReference>
<evidence type="ECO:0000256" key="2">
    <source>
        <dbReference type="ARBA" id="ARBA00001946"/>
    </source>
</evidence>
<evidence type="ECO:0000256" key="6">
    <source>
        <dbReference type="ARBA" id="ARBA00032162"/>
    </source>
</evidence>
<dbReference type="Gene3D" id="3.90.79.10">
    <property type="entry name" value="Nucleoside Triphosphate Pyrophosphohydrolase"/>
    <property type="match status" value="1"/>
</dbReference>
<evidence type="ECO:0000256" key="4">
    <source>
        <dbReference type="ARBA" id="ARBA00016377"/>
    </source>
</evidence>
<dbReference type="GO" id="GO:0016787">
    <property type="term" value="F:hydrolase activity"/>
    <property type="evidence" value="ECO:0007669"/>
    <property type="project" value="UniProtKB-KW"/>
</dbReference>
<gene>
    <name evidence="10" type="ORF">DYE49_08430</name>
    <name evidence="9" type="ORF">HNP77_000135</name>
</gene>
<dbReference type="EMBL" id="CP031517">
    <property type="protein sequence ID" value="QOS40482.1"/>
    <property type="molecule type" value="Genomic_DNA"/>
</dbReference>
<evidence type="ECO:0000256" key="3">
    <source>
        <dbReference type="ARBA" id="ARBA00007275"/>
    </source>
</evidence>
<dbReference type="PANTHER" id="PTHR11839">
    <property type="entry name" value="UDP/ADP-SUGAR PYROPHOSPHATASE"/>
    <property type="match status" value="1"/>
</dbReference>
<dbReference type="Pfam" id="PF00293">
    <property type="entry name" value="NUDIX"/>
    <property type="match status" value="1"/>
</dbReference>
<dbReference type="PROSITE" id="PS51462">
    <property type="entry name" value="NUDIX"/>
    <property type="match status" value="1"/>
</dbReference>
<reference evidence="10 12" key="1">
    <citation type="submission" date="2018-08" db="EMBL/GenBank/DDBJ databases">
        <title>The first complete genome of Treponema rectale (CHPAT), a commensal spirochete of the bovine rectum.</title>
        <authorList>
            <person name="Staton G.J."/>
            <person name="Clegg S.R."/>
            <person name="Carter S.D."/>
            <person name="Radford A.D."/>
            <person name="Darby A."/>
            <person name="Hall N."/>
            <person name="Birtles R.J."/>
            <person name="Evans N.J."/>
        </authorList>
    </citation>
    <scope>NUCLEOTIDE SEQUENCE [LARGE SCALE GENOMIC DNA]</scope>
    <source>
        <strain evidence="10 12">CHPA</strain>
    </source>
</reference>
<name>A0A840SEC6_9SPIR</name>
<dbReference type="KEGG" id="trc:DYE49_08430"/>
<evidence type="ECO:0000313" key="12">
    <source>
        <dbReference type="Proteomes" id="UP000593591"/>
    </source>
</evidence>
<accession>A0A840SEC6</accession>
<comment type="cofactor">
    <cofactor evidence="2">
        <name>Mg(2+)</name>
        <dbReference type="ChEBI" id="CHEBI:18420"/>
    </cofactor>
</comment>
<evidence type="ECO:0000313" key="9">
    <source>
        <dbReference type="EMBL" id="MBB5217791.1"/>
    </source>
</evidence>
<dbReference type="Proteomes" id="UP000578697">
    <property type="component" value="Unassembled WGS sequence"/>
</dbReference>